<gene>
    <name evidence="1" type="ORF">GENT11_00400</name>
</gene>
<dbReference type="InterPro" id="IPR021272">
    <property type="entry name" value="DUF2851"/>
</dbReference>
<dbReference type="RefSeq" id="WP_229330124.1">
    <property type="nucleotide sequence ID" value="NZ_AP025183.1"/>
</dbReference>
<accession>A0ABM7UYS4</accession>
<protein>
    <recommendedName>
        <fullName evidence="3">DUF2851 family protein</fullName>
    </recommendedName>
</protein>
<name>A0ABM7UYS4_9FLAO</name>
<keyword evidence="2" id="KW-1185">Reference proteome</keyword>
<reference evidence="1 2" key="2">
    <citation type="journal article" date="2022" name="Microorganisms">
        <title>Complete Genome Sequences of Two Flavobacterium ammonificans Strains and a Flavobacterium ammoniigenes Strain of Ammonifying Bacterioplankton Isolated from Surface River Water.</title>
        <authorList>
            <person name="Suda W."/>
            <person name="Ogata Y."/>
            <person name="Shindo C."/>
            <person name="Watanabe K."/>
        </authorList>
    </citation>
    <scope>NUCLEOTIDE SEQUENCE [LARGE SCALE GENOMIC DNA]</scope>
    <source>
        <strain evidence="1 2">GENT11</strain>
    </source>
</reference>
<organism evidence="1 2">
    <name type="scientific">Flavobacterium ammonificans</name>
    <dbReference type="NCBI Taxonomy" id="1751056"/>
    <lineage>
        <taxon>Bacteria</taxon>
        <taxon>Pseudomonadati</taxon>
        <taxon>Bacteroidota</taxon>
        <taxon>Flavobacteriia</taxon>
        <taxon>Flavobacteriales</taxon>
        <taxon>Flavobacteriaceae</taxon>
        <taxon>Flavobacterium</taxon>
    </lineage>
</organism>
<evidence type="ECO:0008006" key="3">
    <source>
        <dbReference type="Google" id="ProtNLM"/>
    </source>
</evidence>
<evidence type="ECO:0000313" key="2">
    <source>
        <dbReference type="Proteomes" id="UP001319865"/>
    </source>
</evidence>
<evidence type="ECO:0000313" key="1">
    <source>
        <dbReference type="EMBL" id="BDB51728.1"/>
    </source>
</evidence>
<reference evidence="1 2" key="1">
    <citation type="journal article" date="2022" name="Int. J. Syst. Evol. Microbiol.">
        <title>Flavobacterium ammonificans sp. nov. and Flavobacterium ammoniigenes sp. nov., ammonifying bacteria isolated from surface river water.</title>
        <authorList>
            <person name="Watanabe K."/>
            <person name="Kitamura T."/>
            <person name="Ogata Y."/>
            <person name="Shindo C."/>
            <person name="Suda W."/>
        </authorList>
    </citation>
    <scope>NUCLEOTIDE SEQUENCE [LARGE SCALE GENOMIC DNA]</scope>
    <source>
        <strain evidence="1 2">GENT11</strain>
    </source>
</reference>
<proteinExistence type="predicted"/>
<dbReference type="EMBL" id="AP025183">
    <property type="protein sequence ID" value="BDB51728.1"/>
    <property type="molecule type" value="Genomic_DNA"/>
</dbReference>
<dbReference type="Pfam" id="PF11013">
    <property type="entry name" value="DUF2851"/>
    <property type="match status" value="1"/>
</dbReference>
<dbReference type="Proteomes" id="UP001319865">
    <property type="component" value="Chromosome"/>
</dbReference>
<sequence>MKEDFLHYLWKFKNFECSNLTTTSSLPITIIQSGQYLEQAGPDFFNAQLIIGNQKWAGNVEIHLKSSDWYVHHHEIDSAYDNVILHVVWEHDVEIYRADNSEIPVLELQQFVAESTIENYDSLRTAKSWIFCEKQLRSLDQFLLNNWLERLFFERLERKSVLVTVFLQQSTSDWEAVLFCLLAKNFGLNTNSDSFLELAQSIPFSIIRKESFEVENLEALFFGMAGLLDLDHQEVYSKDLKLRYAYLTSKYQLGQPIMRPLQFYKHRPDNFPTIRLAQFAMLYHQIANLFSRVVELTTMEGMYDVFRISPSNFWNTHYVLDKQSPFKSKIVSKSFIDLIVLNTIIPIRFAYNQSLGIEDTESLVQIVQSIAPEKNTIIDRFDSFGVSAQNAFQTQALLQLKKEYCDKSRCLECQIGIELIKGNSKCNLS</sequence>